<comment type="caution">
    <text evidence="4">The sequence shown here is derived from an EMBL/GenBank/DDBJ whole genome shotgun (WGS) entry which is preliminary data.</text>
</comment>
<organism evidence="4 5">
    <name type="scientific">Candidatus Anaerobiospirillum pullistercoris</name>
    <dbReference type="NCBI Taxonomy" id="2838452"/>
    <lineage>
        <taxon>Bacteria</taxon>
        <taxon>Pseudomonadati</taxon>
        <taxon>Pseudomonadota</taxon>
        <taxon>Gammaproteobacteria</taxon>
        <taxon>Aeromonadales</taxon>
        <taxon>Succinivibrionaceae</taxon>
        <taxon>Anaerobiospirillum</taxon>
    </lineage>
</organism>
<dbReference type="EMBL" id="DXEV01000090">
    <property type="protein sequence ID" value="HIX56754.1"/>
    <property type="molecule type" value="Genomic_DNA"/>
</dbReference>
<feature type="compositionally biased region" description="Polar residues" evidence="1">
    <location>
        <begin position="52"/>
        <end position="61"/>
    </location>
</feature>
<reference evidence="4" key="1">
    <citation type="journal article" date="2021" name="PeerJ">
        <title>Extensive microbial diversity within the chicken gut microbiome revealed by metagenomics and culture.</title>
        <authorList>
            <person name="Gilroy R."/>
            <person name="Ravi A."/>
            <person name="Getino M."/>
            <person name="Pursley I."/>
            <person name="Horton D.L."/>
            <person name="Alikhan N.F."/>
            <person name="Baker D."/>
            <person name="Gharbi K."/>
            <person name="Hall N."/>
            <person name="Watson M."/>
            <person name="Adriaenssens E.M."/>
            <person name="Foster-Nyarko E."/>
            <person name="Jarju S."/>
            <person name="Secka A."/>
            <person name="Antonio M."/>
            <person name="Oren A."/>
            <person name="Chaudhuri R.R."/>
            <person name="La Ragione R."/>
            <person name="Hildebrand F."/>
            <person name="Pallen M.J."/>
        </authorList>
    </citation>
    <scope>NUCLEOTIDE SEQUENCE</scope>
    <source>
        <strain evidence="4">USASDec5-558</strain>
    </source>
</reference>
<dbReference type="Proteomes" id="UP000886829">
    <property type="component" value="Unassembled WGS sequence"/>
</dbReference>
<feature type="compositionally biased region" description="Basic residues" evidence="1">
    <location>
        <begin position="39"/>
        <end position="51"/>
    </location>
</feature>
<protein>
    <submittedName>
        <fullName evidence="4">DUF2726 domain-containing protein</fullName>
    </submittedName>
</protein>
<evidence type="ECO:0000313" key="5">
    <source>
        <dbReference type="Proteomes" id="UP000886829"/>
    </source>
</evidence>
<dbReference type="AlphaFoldDB" id="A0A9D2B197"/>
<proteinExistence type="predicted"/>
<keyword evidence="2" id="KW-1133">Transmembrane helix</keyword>
<evidence type="ECO:0000256" key="2">
    <source>
        <dbReference type="SAM" id="Phobius"/>
    </source>
</evidence>
<sequence length="313" mass="35246">MAELFSYINQLSPAGLLLHAAFLLFGLLVVFYLLPSKSKSSKRTNNGKRGSKASNTYSKSNAAAKPTRAEKAAAKAAAQAEEEVAAKAKAAAAYNAAIKKRSWLRPFGRKKQPVIIPSRPTDPNKLNETLDFLNPNPEPQSKDFKHPKANDSYRELIKPGAAMSEAIPDLDDLDRIFSVMLKAGAITGKTHLVTNYEHLYLEKLRLWFGSRCYIYCQVSVGSAVQINADVSDLNMPQRRTFAQKCNNMSFDFMLIDRATDRIVCAIELDDPTHQRIERKLRDRRLDKVCKEANIPIFHITNVYQKPDLSRIRF</sequence>
<accession>A0A9D2B197</accession>
<evidence type="ECO:0000259" key="3">
    <source>
        <dbReference type="Pfam" id="PF10881"/>
    </source>
</evidence>
<feature type="domain" description="DUF2726" evidence="3">
    <location>
        <begin position="191"/>
        <end position="302"/>
    </location>
</feature>
<keyword evidence="2" id="KW-0812">Transmembrane</keyword>
<gene>
    <name evidence="4" type="ORF">H9850_04690</name>
</gene>
<reference evidence="4" key="2">
    <citation type="submission" date="2021-04" db="EMBL/GenBank/DDBJ databases">
        <authorList>
            <person name="Gilroy R."/>
        </authorList>
    </citation>
    <scope>NUCLEOTIDE SEQUENCE</scope>
    <source>
        <strain evidence="4">USASDec5-558</strain>
    </source>
</reference>
<evidence type="ECO:0000256" key="1">
    <source>
        <dbReference type="SAM" id="MobiDB-lite"/>
    </source>
</evidence>
<evidence type="ECO:0000313" key="4">
    <source>
        <dbReference type="EMBL" id="HIX56754.1"/>
    </source>
</evidence>
<dbReference type="InterPro" id="IPR024402">
    <property type="entry name" value="DUF2726"/>
</dbReference>
<name>A0A9D2B197_9GAMM</name>
<dbReference type="Pfam" id="PF10881">
    <property type="entry name" value="DUF2726"/>
    <property type="match status" value="1"/>
</dbReference>
<feature type="transmembrane region" description="Helical" evidence="2">
    <location>
        <begin position="16"/>
        <end position="34"/>
    </location>
</feature>
<feature type="region of interest" description="Disordered" evidence="1">
    <location>
        <begin position="39"/>
        <end position="70"/>
    </location>
</feature>
<keyword evidence="2" id="KW-0472">Membrane</keyword>